<name>A0A8X6QZ55_NEPPI</name>
<keyword evidence="2" id="KW-1185">Reference proteome</keyword>
<comment type="caution">
    <text evidence="1">The sequence shown here is derived from an EMBL/GenBank/DDBJ whole genome shotgun (WGS) entry which is preliminary data.</text>
</comment>
<evidence type="ECO:0000313" key="1">
    <source>
        <dbReference type="EMBL" id="GFU45619.1"/>
    </source>
</evidence>
<gene>
    <name evidence="1" type="ORF">NPIL_272761</name>
</gene>
<dbReference type="AlphaFoldDB" id="A0A8X6QZ55"/>
<evidence type="ECO:0000313" key="2">
    <source>
        <dbReference type="Proteomes" id="UP000887013"/>
    </source>
</evidence>
<dbReference type="Proteomes" id="UP000887013">
    <property type="component" value="Unassembled WGS sequence"/>
</dbReference>
<reference evidence="1" key="1">
    <citation type="submission" date="2020-08" db="EMBL/GenBank/DDBJ databases">
        <title>Multicomponent nature underlies the extraordinary mechanical properties of spider dragline silk.</title>
        <authorList>
            <person name="Kono N."/>
            <person name="Nakamura H."/>
            <person name="Mori M."/>
            <person name="Yoshida Y."/>
            <person name="Ohtoshi R."/>
            <person name="Malay A.D."/>
            <person name="Moran D.A.P."/>
            <person name="Tomita M."/>
            <person name="Numata K."/>
            <person name="Arakawa K."/>
        </authorList>
    </citation>
    <scope>NUCLEOTIDE SEQUENCE</scope>
</reference>
<dbReference type="EMBL" id="BMAW01036749">
    <property type="protein sequence ID" value="GFU45619.1"/>
    <property type="molecule type" value="Genomic_DNA"/>
</dbReference>
<sequence>MVLRLSLSEQMDVPLASKQPRSLLTSNKNAERKSGISLILWILTPPVFLPLPLACVPRLSRLDLLNPRRPPPPSLPATLRSGSCPRTYEGYRFLFPTFFFHSPSPISL</sequence>
<proteinExistence type="predicted"/>
<organism evidence="1 2">
    <name type="scientific">Nephila pilipes</name>
    <name type="common">Giant wood spider</name>
    <name type="synonym">Nephila maculata</name>
    <dbReference type="NCBI Taxonomy" id="299642"/>
    <lineage>
        <taxon>Eukaryota</taxon>
        <taxon>Metazoa</taxon>
        <taxon>Ecdysozoa</taxon>
        <taxon>Arthropoda</taxon>
        <taxon>Chelicerata</taxon>
        <taxon>Arachnida</taxon>
        <taxon>Araneae</taxon>
        <taxon>Araneomorphae</taxon>
        <taxon>Entelegynae</taxon>
        <taxon>Araneoidea</taxon>
        <taxon>Nephilidae</taxon>
        <taxon>Nephila</taxon>
    </lineage>
</organism>
<accession>A0A8X6QZ55</accession>
<protein>
    <submittedName>
        <fullName evidence="1">Uncharacterized protein</fullName>
    </submittedName>
</protein>